<comment type="similarity">
    <text evidence="2">Belongs to the cation transport ATPase (P-type) (TC 3.A.3) family. Type IIA subfamily.</text>
</comment>
<accession>A0A415E6E0</accession>
<evidence type="ECO:0000259" key="12">
    <source>
        <dbReference type="SMART" id="SM00831"/>
    </source>
</evidence>
<dbReference type="FunFam" id="3.40.50.1000:FF:000001">
    <property type="entry name" value="Phospholipid-transporting ATPase IC"/>
    <property type="match status" value="1"/>
</dbReference>
<name>A0A415E6E0_9FIRM</name>
<dbReference type="STRING" id="1776384.GCA_900086585_02581"/>
<dbReference type="InterPro" id="IPR023298">
    <property type="entry name" value="ATPase_P-typ_TM_dom_sf"/>
</dbReference>
<keyword evidence="9 11" id="KW-1133">Transmembrane helix</keyword>
<feature type="transmembrane region" description="Helical" evidence="11">
    <location>
        <begin position="719"/>
        <end position="740"/>
    </location>
</feature>
<dbReference type="InterPro" id="IPR059000">
    <property type="entry name" value="ATPase_P-type_domA"/>
</dbReference>
<dbReference type="SMART" id="SM00831">
    <property type="entry name" value="Cation_ATPase_N"/>
    <property type="match status" value="1"/>
</dbReference>
<evidence type="ECO:0000256" key="8">
    <source>
        <dbReference type="ARBA" id="ARBA00022967"/>
    </source>
</evidence>
<reference evidence="13 14" key="1">
    <citation type="submission" date="2018-08" db="EMBL/GenBank/DDBJ databases">
        <title>A genome reference for cultivated species of the human gut microbiota.</title>
        <authorList>
            <person name="Zou Y."/>
            <person name="Xue W."/>
            <person name="Luo G."/>
        </authorList>
    </citation>
    <scope>NUCLEOTIDE SEQUENCE [LARGE SCALE GENOMIC DNA]</scope>
    <source>
        <strain evidence="13 14">AM07-24</strain>
    </source>
</reference>
<feature type="transmembrane region" description="Helical" evidence="11">
    <location>
        <begin position="46"/>
        <end position="71"/>
    </location>
</feature>
<dbReference type="InterPro" id="IPR018303">
    <property type="entry name" value="ATPase_P-typ_P_site"/>
</dbReference>
<organism evidence="13 14">
    <name type="scientific">Emergencia timonensis</name>
    <dbReference type="NCBI Taxonomy" id="1776384"/>
    <lineage>
        <taxon>Bacteria</taxon>
        <taxon>Bacillati</taxon>
        <taxon>Bacillota</taxon>
        <taxon>Clostridia</taxon>
        <taxon>Peptostreptococcales</taxon>
        <taxon>Anaerovoracaceae</taxon>
        <taxon>Emergencia</taxon>
    </lineage>
</organism>
<feature type="domain" description="Cation-transporting P-type ATPase N-terminal" evidence="12">
    <location>
        <begin position="1"/>
        <end position="74"/>
    </location>
</feature>
<dbReference type="Pfam" id="PF13246">
    <property type="entry name" value="Cation_ATPase"/>
    <property type="match status" value="1"/>
</dbReference>
<evidence type="ECO:0000256" key="1">
    <source>
        <dbReference type="ARBA" id="ARBA00004127"/>
    </source>
</evidence>
<dbReference type="PROSITE" id="PS00154">
    <property type="entry name" value="ATPASE_E1_E2"/>
    <property type="match status" value="1"/>
</dbReference>
<evidence type="ECO:0000313" key="14">
    <source>
        <dbReference type="Proteomes" id="UP000284841"/>
    </source>
</evidence>
<evidence type="ECO:0000256" key="10">
    <source>
        <dbReference type="ARBA" id="ARBA00023136"/>
    </source>
</evidence>
<dbReference type="InterPro" id="IPR006068">
    <property type="entry name" value="ATPase_P-typ_cation-transptr_C"/>
</dbReference>
<gene>
    <name evidence="13" type="ORF">DW099_01510</name>
</gene>
<proteinExistence type="inferred from homology"/>
<dbReference type="InterPro" id="IPR004014">
    <property type="entry name" value="ATPase_P-typ_cation-transptr_N"/>
</dbReference>
<keyword evidence="5" id="KW-0547">Nucleotide-binding</keyword>
<dbReference type="InterPro" id="IPR044492">
    <property type="entry name" value="P_typ_ATPase_HD_dom"/>
</dbReference>
<dbReference type="SUPFAM" id="SSF81653">
    <property type="entry name" value="Calcium ATPase, transduction domain A"/>
    <property type="match status" value="1"/>
</dbReference>
<feature type="transmembrane region" description="Helical" evidence="11">
    <location>
        <begin position="818"/>
        <end position="839"/>
    </location>
</feature>
<keyword evidence="6" id="KW-0067">ATP-binding</keyword>
<keyword evidence="7" id="KW-0460">Magnesium</keyword>
<evidence type="ECO:0000256" key="5">
    <source>
        <dbReference type="ARBA" id="ARBA00022741"/>
    </source>
</evidence>
<dbReference type="InterPro" id="IPR008250">
    <property type="entry name" value="ATPase_P-typ_transduc_dom_A_sf"/>
</dbReference>
<evidence type="ECO:0000256" key="9">
    <source>
        <dbReference type="ARBA" id="ARBA00022989"/>
    </source>
</evidence>
<dbReference type="SUPFAM" id="SSF81665">
    <property type="entry name" value="Calcium ATPase, transmembrane domain M"/>
    <property type="match status" value="1"/>
</dbReference>
<dbReference type="Gene3D" id="1.20.1110.10">
    <property type="entry name" value="Calcium-transporting ATPase, transmembrane domain"/>
    <property type="match status" value="2"/>
</dbReference>
<dbReference type="Gene3D" id="3.40.50.1000">
    <property type="entry name" value="HAD superfamily/HAD-like"/>
    <property type="match status" value="1"/>
</dbReference>
<dbReference type="Pfam" id="PF00122">
    <property type="entry name" value="E1-E2_ATPase"/>
    <property type="match status" value="1"/>
</dbReference>
<dbReference type="Pfam" id="PF00690">
    <property type="entry name" value="Cation_ATPase_N"/>
    <property type="match status" value="1"/>
</dbReference>
<dbReference type="FunFam" id="3.40.50.1000:FF:000028">
    <property type="entry name" value="Calcium-transporting P-type ATPase, putative"/>
    <property type="match status" value="1"/>
</dbReference>
<dbReference type="InterPro" id="IPR001757">
    <property type="entry name" value="P_typ_ATPase"/>
</dbReference>
<dbReference type="SFLD" id="SFLDF00027">
    <property type="entry name" value="p-type_atpase"/>
    <property type="match status" value="1"/>
</dbReference>
<evidence type="ECO:0000313" key="13">
    <source>
        <dbReference type="EMBL" id="RHJ89279.1"/>
    </source>
</evidence>
<evidence type="ECO:0000256" key="7">
    <source>
        <dbReference type="ARBA" id="ARBA00022842"/>
    </source>
</evidence>
<feature type="transmembrane region" description="Helical" evidence="11">
    <location>
        <begin position="77"/>
        <end position="97"/>
    </location>
</feature>
<dbReference type="PRINTS" id="PR00120">
    <property type="entry name" value="HATPASE"/>
</dbReference>
<dbReference type="FunFam" id="2.70.150.10:FF:000160">
    <property type="entry name" value="Sarcoplasmic/endoplasmic reticulum calcium ATPase 1"/>
    <property type="match status" value="1"/>
</dbReference>
<dbReference type="SFLD" id="SFLDG00002">
    <property type="entry name" value="C1.7:_P-type_atpase_like"/>
    <property type="match status" value="1"/>
</dbReference>
<dbReference type="Pfam" id="PF00689">
    <property type="entry name" value="Cation_ATPase_C"/>
    <property type="match status" value="1"/>
</dbReference>
<dbReference type="GO" id="GO:0016020">
    <property type="term" value="C:membrane"/>
    <property type="evidence" value="ECO:0007669"/>
    <property type="project" value="InterPro"/>
</dbReference>
<sequence length="846" mass="91301">MYYNKQIQEILEEFQTTKNGLDENAVTASRDKYGENKLYEKKKKSVFMIFLEQFKDLLVIILIIAAIISMTTGNVESTAVIIAVLILNAILGTVQYVKAEKSLESLKSLSSPVAKVIRNGQPQEIDASDLVCGDIVRLEAGDVVPGDGRMIESYSLKVNESSLTGESEGVDKRTEVIDGDAVALGDQINMVFSGSLVTYGRGLAVITGVGVHTELGKIADLMNNTADRKTPLQITMDNFSKKLSIGIMLICAVVFALNVYRGMAIADSLLFAVALAVAAIPEALSSIITISLAIGTSRMADQNAIIKQLNAVEGLGCVSIICSDKTGTLTQNKMTVEQVLVDQEKESALLQASILCNDTAIVDGVTAGDPTETALVDYYMSKHDDYEQLKASLPRLSELPFDSDRKLMSTLHQIDGQYIMYTKGALDVILDRAPSLTEEQKQEIRDANFDLSNQGLRVLAFARKVLNVQKDLDFSDESDFEFLGLVAEMDPPREESAQAVTDCIEAGIKPIMITGDHKITASAIAKRIGILREEDIAVTGTELDAMSDDELIEKLPHISVYARVSPDNKIRIVQAWQDQAHIVAMTGDGVNDAPALKSADVGVAMGITGTEVAKDSASMILTDDNFATIIKSVLNGRNIYANIKNAIKFLLSGNAAGILVVLFASIMALPSPFTAVQLLFINLITDSLPALAISMEPSNPALIHDKPRPRGESVLTRETLLQVGLQGLVIGLATIAAFYIGLETSTVTASTMAFATLCLARLWHGFNSRGKQSIFRLGITTNIYTIGAFVVGTLLLFAILLVPFFAKAFLIASLSGAQIGWICGLAFAPTLVIQIVKVINDQRSKN</sequence>
<dbReference type="OrthoDB" id="9760364at2"/>
<keyword evidence="8" id="KW-1278">Translocase</keyword>
<evidence type="ECO:0000256" key="6">
    <source>
        <dbReference type="ARBA" id="ARBA00022840"/>
    </source>
</evidence>
<dbReference type="PRINTS" id="PR00119">
    <property type="entry name" value="CATATPASE"/>
</dbReference>
<keyword evidence="4 11" id="KW-0812">Transmembrane</keyword>
<dbReference type="EMBL" id="QRMS01000001">
    <property type="protein sequence ID" value="RHJ89279.1"/>
    <property type="molecule type" value="Genomic_DNA"/>
</dbReference>
<comment type="subcellular location">
    <subcellularLocation>
        <location evidence="1">Endomembrane system</location>
        <topology evidence="1">Multi-pass membrane protein</topology>
    </subcellularLocation>
</comment>
<keyword evidence="14" id="KW-1185">Reference proteome</keyword>
<feature type="transmembrane region" description="Helical" evidence="11">
    <location>
        <begin position="243"/>
        <end position="263"/>
    </location>
</feature>
<evidence type="ECO:0000256" key="2">
    <source>
        <dbReference type="ARBA" id="ARBA00005675"/>
    </source>
</evidence>
<dbReference type="Proteomes" id="UP000284841">
    <property type="component" value="Unassembled WGS sequence"/>
</dbReference>
<dbReference type="SUPFAM" id="SSF56784">
    <property type="entry name" value="HAD-like"/>
    <property type="match status" value="1"/>
</dbReference>
<dbReference type="GeneID" id="83004912"/>
<dbReference type="GO" id="GO:0005524">
    <property type="term" value="F:ATP binding"/>
    <property type="evidence" value="ECO:0007669"/>
    <property type="project" value="UniProtKB-KW"/>
</dbReference>
<evidence type="ECO:0000256" key="11">
    <source>
        <dbReference type="SAM" id="Phobius"/>
    </source>
</evidence>
<feature type="transmembrane region" description="Helical" evidence="11">
    <location>
        <begin position="649"/>
        <end position="669"/>
    </location>
</feature>
<keyword evidence="10 11" id="KW-0472">Membrane</keyword>
<keyword evidence="3" id="KW-0597">Phosphoprotein</keyword>
<dbReference type="InterPro" id="IPR036412">
    <property type="entry name" value="HAD-like_sf"/>
</dbReference>
<evidence type="ECO:0000256" key="3">
    <source>
        <dbReference type="ARBA" id="ARBA00022553"/>
    </source>
</evidence>
<dbReference type="InterPro" id="IPR023214">
    <property type="entry name" value="HAD_sf"/>
</dbReference>
<dbReference type="PANTHER" id="PTHR42861">
    <property type="entry name" value="CALCIUM-TRANSPORTING ATPASE"/>
    <property type="match status" value="1"/>
</dbReference>
<dbReference type="AlphaFoldDB" id="A0A415E6E0"/>
<dbReference type="GO" id="GO:0016887">
    <property type="term" value="F:ATP hydrolysis activity"/>
    <property type="evidence" value="ECO:0007669"/>
    <property type="project" value="InterPro"/>
</dbReference>
<dbReference type="Gene3D" id="2.70.150.10">
    <property type="entry name" value="Calcium-transporting ATPase, cytoplasmic transduction domain A"/>
    <property type="match status" value="1"/>
</dbReference>
<dbReference type="InterPro" id="IPR023299">
    <property type="entry name" value="ATPase_P-typ_cyto_dom_N"/>
</dbReference>
<comment type="caution">
    <text evidence="13">The sequence shown here is derived from an EMBL/GenBank/DDBJ whole genome shotgun (WGS) entry which is preliminary data.</text>
</comment>
<evidence type="ECO:0000256" key="4">
    <source>
        <dbReference type="ARBA" id="ARBA00022692"/>
    </source>
</evidence>
<feature type="transmembrane region" description="Helical" evidence="11">
    <location>
        <begin position="783"/>
        <end position="806"/>
    </location>
</feature>
<dbReference type="Gene3D" id="3.40.1110.10">
    <property type="entry name" value="Calcium-transporting ATPase, cytoplasmic domain N"/>
    <property type="match status" value="1"/>
</dbReference>
<dbReference type="SFLD" id="SFLDS00003">
    <property type="entry name" value="Haloacid_Dehalogenase"/>
    <property type="match status" value="1"/>
</dbReference>
<protein>
    <submittedName>
        <fullName evidence="13">Cation-translocating P-type ATPase</fullName>
    </submittedName>
</protein>
<feature type="transmembrane region" description="Helical" evidence="11">
    <location>
        <begin position="269"/>
        <end position="294"/>
    </location>
</feature>
<dbReference type="GO" id="GO:0012505">
    <property type="term" value="C:endomembrane system"/>
    <property type="evidence" value="ECO:0007669"/>
    <property type="project" value="UniProtKB-SubCell"/>
</dbReference>
<dbReference type="NCBIfam" id="TIGR01494">
    <property type="entry name" value="ATPase_P-type"/>
    <property type="match status" value="3"/>
</dbReference>
<dbReference type="RefSeq" id="WP_067539199.1">
    <property type="nucleotide sequence ID" value="NZ_AP025567.1"/>
</dbReference>